<dbReference type="EMBL" id="JXJN01011414">
    <property type="status" value="NOT_ANNOTATED_CDS"/>
    <property type="molecule type" value="Genomic_DNA"/>
</dbReference>
<reference evidence="2" key="1">
    <citation type="submission" date="2015-01" db="EMBL/GenBank/DDBJ databases">
        <authorList>
            <person name="Aksoy S."/>
            <person name="Warren W."/>
            <person name="Wilson R.K."/>
        </authorList>
    </citation>
    <scope>NUCLEOTIDE SEQUENCE [LARGE SCALE GENOMIC DNA]</scope>
    <source>
        <strain evidence="2">IAEA</strain>
    </source>
</reference>
<dbReference type="AlphaFoldDB" id="A0A1B0BBD9"/>
<name>A0A1B0BBD9_9MUSC</name>
<reference evidence="1" key="2">
    <citation type="submission" date="2020-05" db="UniProtKB">
        <authorList>
            <consortium name="EnsemblMetazoa"/>
        </authorList>
    </citation>
    <scope>IDENTIFICATION</scope>
    <source>
        <strain evidence="1">IAEA</strain>
    </source>
</reference>
<dbReference type="Proteomes" id="UP000092460">
    <property type="component" value="Unassembled WGS sequence"/>
</dbReference>
<keyword evidence="2" id="KW-1185">Reference proteome</keyword>
<accession>A0A1B0BBD9</accession>
<protein>
    <submittedName>
        <fullName evidence="1">Uncharacterized protein</fullName>
    </submittedName>
</protein>
<evidence type="ECO:0000313" key="1">
    <source>
        <dbReference type="EnsemblMetazoa" id="GPPI024722-PA"/>
    </source>
</evidence>
<dbReference type="EnsemblMetazoa" id="GPPI024722-RA">
    <property type="protein sequence ID" value="GPPI024722-PA"/>
    <property type="gene ID" value="GPPI024722"/>
</dbReference>
<proteinExistence type="predicted"/>
<dbReference type="VEuPathDB" id="VectorBase:GPPI024722"/>
<sequence length="155" mass="18328">MLLTLLLHTPPTTYNVELFTYFVCNVQHIRNIQREECLDRAIRLNISRETNVCMEQCEMRTNFCLLTTTSSLKSRNRTIRWRTKGCRIGEQILNALSFDVTQHFSMGSHYTLRFLISIESIGDQYYLLFRNFDPLLMSIIFEELNPFPLDTYNKA</sequence>
<evidence type="ECO:0000313" key="2">
    <source>
        <dbReference type="Proteomes" id="UP000092460"/>
    </source>
</evidence>
<organism evidence="1 2">
    <name type="scientific">Glossina palpalis gambiensis</name>
    <dbReference type="NCBI Taxonomy" id="67801"/>
    <lineage>
        <taxon>Eukaryota</taxon>
        <taxon>Metazoa</taxon>
        <taxon>Ecdysozoa</taxon>
        <taxon>Arthropoda</taxon>
        <taxon>Hexapoda</taxon>
        <taxon>Insecta</taxon>
        <taxon>Pterygota</taxon>
        <taxon>Neoptera</taxon>
        <taxon>Endopterygota</taxon>
        <taxon>Diptera</taxon>
        <taxon>Brachycera</taxon>
        <taxon>Muscomorpha</taxon>
        <taxon>Hippoboscoidea</taxon>
        <taxon>Glossinidae</taxon>
        <taxon>Glossina</taxon>
    </lineage>
</organism>